<evidence type="ECO:0000256" key="2">
    <source>
        <dbReference type="SAM" id="MobiDB-lite"/>
    </source>
</evidence>
<gene>
    <name evidence="4" type="ORF">SVA_0526</name>
</gene>
<dbReference type="SMART" id="SM00347">
    <property type="entry name" value="HTH_MARR"/>
    <property type="match status" value="1"/>
</dbReference>
<dbReference type="Proteomes" id="UP000218899">
    <property type="component" value="Chromosome"/>
</dbReference>
<dbReference type="SUPFAM" id="SSF46785">
    <property type="entry name" value="Winged helix' DNA-binding domain"/>
    <property type="match status" value="1"/>
</dbReference>
<evidence type="ECO:0000256" key="1">
    <source>
        <dbReference type="ARBA" id="ARBA00004496"/>
    </source>
</evidence>
<evidence type="ECO:0000313" key="5">
    <source>
        <dbReference type="Proteomes" id="UP000218899"/>
    </source>
</evidence>
<dbReference type="Pfam" id="PF12802">
    <property type="entry name" value="MarR_2"/>
    <property type="match status" value="1"/>
</dbReference>
<comment type="subcellular location">
    <subcellularLocation>
        <location evidence="1">Cytoplasm</location>
    </subcellularLocation>
</comment>
<dbReference type="OrthoDB" id="5522755at2"/>
<dbReference type="InterPro" id="IPR039422">
    <property type="entry name" value="MarR/SlyA-like"/>
</dbReference>
<evidence type="ECO:0000259" key="3">
    <source>
        <dbReference type="PROSITE" id="PS50995"/>
    </source>
</evidence>
<dbReference type="GO" id="GO:0006950">
    <property type="term" value="P:response to stress"/>
    <property type="evidence" value="ECO:0007669"/>
    <property type="project" value="TreeGrafter"/>
</dbReference>
<dbReference type="GO" id="GO:0005737">
    <property type="term" value="C:cytoplasm"/>
    <property type="evidence" value="ECO:0007669"/>
    <property type="project" value="UniProtKB-SubCell"/>
</dbReference>
<dbReference type="GO" id="GO:0003700">
    <property type="term" value="F:DNA-binding transcription factor activity"/>
    <property type="evidence" value="ECO:0007669"/>
    <property type="project" value="InterPro"/>
</dbReference>
<reference evidence="4 5" key="1">
    <citation type="submission" date="2015-08" db="EMBL/GenBank/DDBJ databases">
        <title>Complete genome sequence of Sulfurifustis variabilis.</title>
        <authorList>
            <person name="Miura A."/>
            <person name="Kojima H."/>
            <person name="Fukui M."/>
        </authorList>
    </citation>
    <scope>NUCLEOTIDE SEQUENCE [LARGE SCALE GENOMIC DNA]</scope>
    <source>
        <strain evidence="5">skN76</strain>
    </source>
</reference>
<dbReference type="Gene3D" id="1.10.10.10">
    <property type="entry name" value="Winged helix-like DNA-binding domain superfamily/Winged helix DNA-binding domain"/>
    <property type="match status" value="1"/>
</dbReference>
<feature type="domain" description="HTH marR-type" evidence="3">
    <location>
        <begin position="3"/>
        <end position="141"/>
    </location>
</feature>
<feature type="region of interest" description="Disordered" evidence="2">
    <location>
        <begin position="145"/>
        <end position="165"/>
    </location>
</feature>
<dbReference type="PANTHER" id="PTHR33164:SF5">
    <property type="entry name" value="ORGANIC HYDROPEROXIDE RESISTANCE TRANSCRIPTIONAL REGULATOR"/>
    <property type="match status" value="1"/>
</dbReference>
<dbReference type="PANTHER" id="PTHR33164">
    <property type="entry name" value="TRANSCRIPTIONAL REGULATOR, MARR FAMILY"/>
    <property type="match status" value="1"/>
</dbReference>
<name>A0A1B4VCZ3_9GAMM</name>
<dbReference type="InterPro" id="IPR036388">
    <property type="entry name" value="WH-like_DNA-bd_sf"/>
</dbReference>
<evidence type="ECO:0000313" key="4">
    <source>
        <dbReference type="EMBL" id="BAU47107.1"/>
    </source>
</evidence>
<dbReference type="KEGG" id="sva:SVA_0526"/>
<proteinExistence type="predicted"/>
<dbReference type="EMBL" id="AP014936">
    <property type="protein sequence ID" value="BAU47107.1"/>
    <property type="molecule type" value="Genomic_DNA"/>
</dbReference>
<organism evidence="4 5">
    <name type="scientific">Sulfurifustis variabilis</name>
    <dbReference type="NCBI Taxonomy" id="1675686"/>
    <lineage>
        <taxon>Bacteria</taxon>
        <taxon>Pseudomonadati</taxon>
        <taxon>Pseudomonadota</taxon>
        <taxon>Gammaproteobacteria</taxon>
        <taxon>Acidiferrobacterales</taxon>
        <taxon>Acidiferrobacteraceae</taxon>
        <taxon>Sulfurifustis</taxon>
    </lineage>
</organism>
<dbReference type="AlphaFoldDB" id="A0A1B4VCZ3"/>
<dbReference type="PROSITE" id="PS50995">
    <property type="entry name" value="HTH_MARR_2"/>
    <property type="match status" value="1"/>
</dbReference>
<dbReference type="InterPro" id="IPR000835">
    <property type="entry name" value="HTH_MarR-typ"/>
</dbReference>
<sequence length="165" mass="17875">MSGSAVLDRFERLAHLLVTETRRAAAAHGLVPVHVEVLGYLARCNRYSDTPGAVTEYLGLTKGTVSQTLALLNARGLVRKQADARNRRVVHLELTRKGHAVLERVTLPPAWRRAAARLEQGVPDLALRLETMLRELQRAHGGRTFGVSTRAGTAGPTGRTPSGAD</sequence>
<keyword evidence="5" id="KW-1185">Reference proteome</keyword>
<protein>
    <submittedName>
        <fullName evidence="4">MarR family transcriptional regulator</fullName>
    </submittedName>
</protein>
<dbReference type="InterPro" id="IPR036390">
    <property type="entry name" value="WH_DNA-bd_sf"/>
</dbReference>
<feature type="compositionally biased region" description="Low complexity" evidence="2">
    <location>
        <begin position="148"/>
        <end position="165"/>
    </location>
</feature>
<accession>A0A1B4VCZ3</accession>
<dbReference type="RefSeq" id="WP_096458375.1">
    <property type="nucleotide sequence ID" value="NZ_AP014936.1"/>
</dbReference>